<evidence type="ECO:0000313" key="2">
    <source>
        <dbReference type="EMBL" id="RGV72538.1"/>
    </source>
</evidence>
<organism evidence="2 3">
    <name type="scientific">Phocaeicola dorei</name>
    <dbReference type="NCBI Taxonomy" id="357276"/>
    <lineage>
        <taxon>Bacteria</taxon>
        <taxon>Pseudomonadati</taxon>
        <taxon>Bacteroidota</taxon>
        <taxon>Bacteroidia</taxon>
        <taxon>Bacteroidales</taxon>
        <taxon>Bacteroidaceae</taxon>
        <taxon>Phocaeicola</taxon>
    </lineage>
</organism>
<dbReference type="Proteomes" id="UP000347681">
    <property type="component" value="Unassembled WGS sequence"/>
</dbReference>
<dbReference type="EMBL" id="QRZL01000023">
    <property type="protein sequence ID" value="RGV72538.1"/>
    <property type="molecule type" value="Genomic_DNA"/>
</dbReference>
<reference evidence="2 3" key="1">
    <citation type="submission" date="2018-08" db="EMBL/GenBank/DDBJ databases">
        <title>A genome reference for cultivated species of the human gut microbiota.</title>
        <authorList>
            <person name="Zou Y."/>
            <person name="Xue W."/>
            <person name="Luo G."/>
        </authorList>
    </citation>
    <scope>NUCLEOTIDE SEQUENCE [LARGE SCALE GENOMIC DNA]</scope>
    <source>
        <strain evidence="2 3">AF14-1AC</strain>
    </source>
</reference>
<accession>A0A1Y3ZEC2</accession>
<protein>
    <submittedName>
        <fullName evidence="2">Uncharacterized protein</fullName>
    </submittedName>
</protein>
<sequence length="99" mass="11293">MSAGYVYILGAPLSVKGAFKCHYTYRRGLLRCSFRLDWAMRRPCRAGRVTGTDSRAFFIYRYYNSDLTHKNRPVRESAEGHRLTRQAASTSCGFPSSIC</sequence>
<evidence type="ECO:0000313" key="3">
    <source>
        <dbReference type="Proteomes" id="UP000283678"/>
    </source>
</evidence>
<dbReference type="EMBL" id="VVZB01000006">
    <property type="protein sequence ID" value="KAA5382253.1"/>
    <property type="molecule type" value="Genomic_DNA"/>
</dbReference>
<reference evidence="1 4" key="2">
    <citation type="journal article" date="2019" name="Nat. Med.">
        <title>A library of human gut bacterial isolates paired with longitudinal multiomics data enables mechanistic microbiome research.</title>
        <authorList>
            <person name="Poyet M."/>
            <person name="Groussin M."/>
            <person name="Gibbons S.M."/>
            <person name="Avila-Pacheco J."/>
            <person name="Jiang X."/>
            <person name="Kearney S.M."/>
            <person name="Perrotta A.R."/>
            <person name="Berdy B."/>
            <person name="Zhao S."/>
            <person name="Lieberman T.D."/>
            <person name="Swanson P.K."/>
            <person name="Smith M."/>
            <person name="Roesemann S."/>
            <person name="Alexander J.E."/>
            <person name="Rich S.A."/>
            <person name="Livny J."/>
            <person name="Vlamakis H."/>
            <person name="Clish C."/>
            <person name="Bullock K."/>
            <person name="Deik A."/>
            <person name="Scott J."/>
            <person name="Pierce K.A."/>
            <person name="Xavier R.J."/>
            <person name="Alm E.J."/>
        </authorList>
    </citation>
    <scope>NUCLEOTIDE SEQUENCE [LARGE SCALE GENOMIC DNA]</scope>
    <source>
        <strain evidence="1 4">BIOML-A5</strain>
    </source>
</reference>
<evidence type="ECO:0000313" key="4">
    <source>
        <dbReference type="Proteomes" id="UP000347681"/>
    </source>
</evidence>
<comment type="caution">
    <text evidence="2">The sequence shown here is derived from an EMBL/GenBank/DDBJ whole genome shotgun (WGS) entry which is preliminary data.</text>
</comment>
<evidence type="ECO:0000313" key="1">
    <source>
        <dbReference type="EMBL" id="KAA5382253.1"/>
    </source>
</evidence>
<proteinExistence type="predicted"/>
<name>A0A1Y3ZEC2_9BACT</name>
<dbReference type="AlphaFoldDB" id="A0A1Y3ZEC2"/>
<gene>
    <name evidence="2" type="ORF">DWW04_17880</name>
    <name evidence="1" type="ORF">F2Y61_13605</name>
</gene>
<dbReference type="Proteomes" id="UP000283678">
    <property type="component" value="Unassembled WGS sequence"/>
</dbReference>